<evidence type="ECO:0000313" key="2">
    <source>
        <dbReference type="EMBL" id="GAA4389202.1"/>
    </source>
</evidence>
<name>A0ABP8JDN0_9ACTN</name>
<keyword evidence="1" id="KW-1133">Transmembrane helix</keyword>
<keyword evidence="1" id="KW-0812">Transmembrane</keyword>
<proteinExistence type="predicted"/>
<feature type="transmembrane region" description="Helical" evidence="1">
    <location>
        <begin position="50"/>
        <end position="72"/>
    </location>
</feature>
<reference evidence="3" key="1">
    <citation type="journal article" date="2019" name="Int. J. Syst. Evol. Microbiol.">
        <title>The Global Catalogue of Microorganisms (GCM) 10K type strain sequencing project: providing services to taxonomists for standard genome sequencing and annotation.</title>
        <authorList>
            <consortium name="The Broad Institute Genomics Platform"/>
            <consortium name="The Broad Institute Genome Sequencing Center for Infectious Disease"/>
            <person name="Wu L."/>
            <person name="Ma J."/>
        </authorList>
    </citation>
    <scope>NUCLEOTIDE SEQUENCE [LARGE SCALE GENOMIC DNA]</scope>
    <source>
        <strain evidence="3">JCM 17688</strain>
    </source>
</reference>
<evidence type="ECO:0000256" key="1">
    <source>
        <dbReference type="SAM" id="Phobius"/>
    </source>
</evidence>
<protein>
    <recommendedName>
        <fullName evidence="4">PH domain-containing protein</fullName>
    </recommendedName>
</protein>
<feature type="transmembrane region" description="Helical" evidence="1">
    <location>
        <begin position="22"/>
        <end position="44"/>
    </location>
</feature>
<accession>A0ABP8JDN0</accession>
<keyword evidence="1" id="KW-0472">Membrane</keyword>
<dbReference type="EMBL" id="BAABFR010000018">
    <property type="protein sequence ID" value="GAA4389202.1"/>
    <property type="molecule type" value="Genomic_DNA"/>
</dbReference>
<keyword evidence="3" id="KW-1185">Reference proteome</keyword>
<evidence type="ECO:0008006" key="4">
    <source>
        <dbReference type="Google" id="ProtNLM"/>
    </source>
</evidence>
<organism evidence="2 3">
    <name type="scientific">Tsukamurella soli</name>
    <dbReference type="NCBI Taxonomy" id="644556"/>
    <lineage>
        <taxon>Bacteria</taxon>
        <taxon>Bacillati</taxon>
        <taxon>Actinomycetota</taxon>
        <taxon>Actinomycetes</taxon>
        <taxon>Mycobacteriales</taxon>
        <taxon>Tsukamurellaceae</taxon>
        <taxon>Tsukamurella</taxon>
    </lineage>
</organism>
<comment type="caution">
    <text evidence="2">The sequence shown here is derived from an EMBL/GenBank/DDBJ whole genome shotgun (WGS) entry which is preliminary data.</text>
</comment>
<evidence type="ECO:0000313" key="3">
    <source>
        <dbReference type="Proteomes" id="UP001500635"/>
    </source>
</evidence>
<sequence length="236" mass="25462">MTSLPSEGQLAEFEHRVHRRRIGMMSVAALAGVVSVVGLVTGLASSEVGLSLLGCLCVVGTGYLVALSMTALPGPDLDNVTADWHLVLVENVWSRRTLSLMLHVGMATCALIGYTQLRGDRGGLAPSRFHPVIWIVVAVIFLVAAIASDLGYGRVPTVVIDHDGVTAISPRKRRSLTWDQVRSIVLEPSQMNVVFTGDEQRLTVKVNLYRVSGSYLIDAVAELTGYDPGTQDESHR</sequence>
<feature type="transmembrane region" description="Helical" evidence="1">
    <location>
        <begin position="129"/>
        <end position="147"/>
    </location>
</feature>
<gene>
    <name evidence="2" type="ORF">GCM10023147_15600</name>
</gene>
<dbReference type="Proteomes" id="UP001500635">
    <property type="component" value="Unassembled WGS sequence"/>
</dbReference>